<dbReference type="AlphaFoldDB" id="A0A679FY71"/>
<dbReference type="Proteomes" id="UP000501421">
    <property type="component" value="Chromosome"/>
</dbReference>
<proteinExistence type="predicted"/>
<gene>
    <name evidence="1" type="ORF">GsuE55_35090</name>
</gene>
<evidence type="ECO:0000313" key="1">
    <source>
        <dbReference type="EMBL" id="BBW98676.1"/>
    </source>
</evidence>
<accession>A0A679FY71</accession>
<name>A0A679FY71_9BACL</name>
<organism evidence="1 2">
    <name type="scientific">Geobacillus subterraneus</name>
    <dbReference type="NCBI Taxonomy" id="129338"/>
    <lineage>
        <taxon>Bacteria</taxon>
        <taxon>Bacillati</taxon>
        <taxon>Bacillota</taxon>
        <taxon>Bacilli</taxon>
        <taxon>Bacillales</taxon>
        <taxon>Anoxybacillaceae</taxon>
        <taxon>Geobacillus</taxon>
    </lineage>
</organism>
<dbReference type="EMBL" id="AP022557">
    <property type="protein sequence ID" value="BBW98676.1"/>
    <property type="molecule type" value="Genomic_DNA"/>
</dbReference>
<reference evidence="2" key="1">
    <citation type="journal article" date="2020" name="Microbiol. Resour. Announc.">
        <title>Complete Genome Sequence of Geobacillus sp. Strain E55-1, Isolated from Mine Geyser in Japan.</title>
        <authorList>
            <person name="Miyazaki K."/>
            <person name="Hase E."/>
            <person name="Tokito N."/>
        </authorList>
    </citation>
    <scope>NUCLEOTIDE SEQUENCE [LARGE SCALE GENOMIC DNA]</scope>
    <source>
        <strain evidence="2">E55-1</strain>
    </source>
</reference>
<evidence type="ECO:0000313" key="2">
    <source>
        <dbReference type="Proteomes" id="UP000501421"/>
    </source>
</evidence>
<keyword evidence="2" id="KW-1185">Reference proteome</keyword>
<protein>
    <submittedName>
        <fullName evidence="1">Uncharacterized protein</fullName>
    </submittedName>
</protein>
<sequence>MGKVPGQLLKSVGINLLKYDYLVWKNIEDQIASALTGTGIKNSTARSIAYWLTKVAEWFF</sequence>